<dbReference type="InterPro" id="IPR029057">
    <property type="entry name" value="PRTase-like"/>
</dbReference>
<dbReference type="CDD" id="cd06223">
    <property type="entry name" value="PRTases_typeI"/>
    <property type="match status" value="1"/>
</dbReference>
<evidence type="ECO:0000259" key="15">
    <source>
        <dbReference type="Pfam" id="PF14681"/>
    </source>
</evidence>
<keyword evidence="5" id="KW-0021">Allosteric enzyme</keyword>
<keyword evidence="7 16" id="KW-0808">Transferase</keyword>
<dbReference type="SUPFAM" id="SSF53271">
    <property type="entry name" value="PRTase-like"/>
    <property type="match status" value="1"/>
</dbReference>
<dbReference type="Proteomes" id="UP000199440">
    <property type="component" value="Unassembled WGS sequence"/>
</dbReference>
<comment type="similarity">
    <text evidence="3">Belongs to the UPRTase family.</text>
</comment>
<evidence type="ECO:0000256" key="12">
    <source>
        <dbReference type="ARBA" id="ARBA00056901"/>
    </source>
</evidence>
<evidence type="ECO:0000313" key="17">
    <source>
        <dbReference type="Proteomes" id="UP000199440"/>
    </source>
</evidence>
<evidence type="ECO:0000256" key="8">
    <source>
        <dbReference type="ARBA" id="ARBA00022741"/>
    </source>
</evidence>
<comment type="function">
    <text evidence="12">Catalyzes the conversion of uracil and 5-phospho-alpha-D-ribose 1-diphosphate (PRPP) to UMP and diphosphate.</text>
</comment>
<comment type="pathway">
    <text evidence="2">Pyrimidine metabolism; UMP biosynthesis via salvage pathway; UMP from uracil: step 1/1.</text>
</comment>
<accession>A0A1G9RZ03</accession>
<evidence type="ECO:0000256" key="5">
    <source>
        <dbReference type="ARBA" id="ARBA00022533"/>
    </source>
</evidence>
<name>A0A1G9RZ03_9FLAO</name>
<dbReference type="NCBIfam" id="NF001097">
    <property type="entry name" value="PRK00129.1"/>
    <property type="match status" value="1"/>
</dbReference>
<evidence type="ECO:0000256" key="7">
    <source>
        <dbReference type="ARBA" id="ARBA00022679"/>
    </source>
</evidence>
<dbReference type="InterPro" id="IPR050137">
    <property type="entry name" value="PyrR_bifunctional"/>
</dbReference>
<proteinExistence type="inferred from homology"/>
<evidence type="ECO:0000256" key="2">
    <source>
        <dbReference type="ARBA" id="ARBA00005180"/>
    </source>
</evidence>
<dbReference type="OrthoDB" id="9781675at2"/>
<evidence type="ECO:0000256" key="14">
    <source>
        <dbReference type="ARBA" id="ARBA00079807"/>
    </source>
</evidence>
<evidence type="ECO:0000313" key="16">
    <source>
        <dbReference type="EMBL" id="SDM28240.1"/>
    </source>
</evidence>
<feature type="domain" description="Phosphoribosyltransferase" evidence="15">
    <location>
        <begin position="17"/>
        <end position="214"/>
    </location>
</feature>
<dbReference type="Gene3D" id="3.40.50.2020">
    <property type="match status" value="1"/>
</dbReference>
<dbReference type="EC" id="2.4.2.9" evidence="4"/>
<keyword evidence="17" id="KW-1185">Reference proteome</keyword>
<evidence type="ECO:0000256" key="13">
    <source>
        <dbReference type="ARBA" id="ARBA00072146"/>
    </source>
</evidence>
<sequence>MIIHDLGTANSRLAQFVKEIRDKEIQKDKMRFRRNIERIGEVLSYELSKTLSYDDEIVETPLGRKAMLLPNDKLVLCSILRAGLPLHQGVLNYFDDAENAFISAYRDHHDGEDAFEVIVKYLASPSLADKTLILCDPMLATGRTLENVLSAFKNHGKPKQIHIISVIGATEGIEHLINVFPETTHLWIAAIDPELDSRGYILPGIGDAGDLAFGEKL</sequence>
<dbReference type="RefSeq" id="WP_089890600.1">
    <property type="nucleotide sequence ID" value="NZ_FNGV01000007.1"/>
</dbReference>
<evidence type="ECO:0000256" key="6">
    <source>
        <dbReference type="ARBA" id="ARBA00022676"/>
    </source>
</evidence>
<dbReference type="AlphaFoldDB" id="A0A1G9RZ03"/>
<dbReference type="STRING" id="192904.SAMN04488514_10729"/>
<dbReference type="InterPro" id="IPR000836">
    <property type="entry name" value="PRTase_dom"/>
</dbReference>
<evidence type="ECO:0000256" key="3">
    <source>
        <dbReference type="ARBA" id="ARBA00009516"/>
    </source>
</evidence>
<dbReference type="GO" id="GO:0004845">
    <property type="term" value="F:uracil phosphoribosyltransferase activity"/>
    <property type="evidence" value="ECO:0007669"/>
    <property type="project" value="UniProtKB-EC"/>
</dbReference>
<comment type="cofactor">
    <cofactor evidence="1">
        <name>Mg(2+)</name>
        <dbReference type="ChEBI" id="CHEBI:18420"/>
    </cofactor>
</comment>
<gene>
    <name evidence="16" type="ORF">SAMN04488514_10729</name>
</gene>
<dbReference type="PANTHER" id="PTHR11608:SF0">
    <property type="entry name" value="BIFUNCTIONAL PROTEIN PYRR"/>
    <property type="match status" value="1"/>
</dbReference>
<evidence type="ECO:0000256" key="9">
    <source>
        <dbReference type="ARBA" id="ARBA00023134"/>
    </source>
</evidence>
<dbReference type="EMBL" id="FNGV01000007">
    <property type="protein sequence ID" value="SDM28240.1"/>
    <property type="molecule type" value="Genomic_DNA"/>
</dbReference>
<evidence type="ECO:0000256" key="1">
    <source>
        <dbReference type="ARBA" id="ARBA00001946"/>
    </source>
</evidence>
<dbReference type="Pfam" id="PF14681">
    <property type="entry name" value="UPRTase"/>
    <property type="match status" value="1"/>
</dbReference>
<evidence type="ECO:0000256" key="11">
    <source>
        <dbReference type="ARBA" id="ARBA00052919"/>
    </source>
</evidence>
<reference evidence="16 17" key="1">
    <citation type="submission" date="2016-10" db="EMBL/GenBank/DDBJ databases">
        <authorList>
            <person name="de Groot N.N."/>
        </authorList>
    </citation>
    <scope>NUCLEOTIDE SEQUENCE [LARGE SCALE GENOMIC DNA]</scope>
    <source>
        <strain evidence="16 17">DSM 19886</strain>
    </source>
</reference>
<keyword evidence="9" id="KW-0342">GTP-binding</keyword>
<evidence type="ECO:0000256" key="10">
    <source>
        <dbReference type="ARBA" id="ARBA00031082"/>
    </source>
</evidence>
<organism evidence="16 17">
    <name type="scientific">Kriegella aquimaris</name>
    <dbReference type="NCBI Taxonomy" id="192904"/>
    <lineage>
        <taxon>Bacteria</taxon>
        <taxon>Pseudomonadati</taxon>
        <taxon>Bacteroidota</taxon>
        <taxon>Flavobacteriia</taxon>
        <taxon>Flavobacteriales</taxon>
        <taxon>Flavobacteriaceae</taxon>
        <taxon>Kriegella</taxon>
    </lineage>
</organism>
<dbReference type="PANTHER" id="PTHR11608">
    <property type="entry name" value="BIFUNCTIONAL PROTEIN PYRR"/>
    <property type="match status" value="1"/>
</dbReference>
<keyword evidence="6 16" id="KW-0328">Glycosyltransferase</keyword>
<keyword evidence="8" id="KW-0547">Nucleotide-binding</keyword>
<dbReference type="FunFam" id="3.40.50.2020:FF:000023">
    <property type="entry name" value="Probable uracil phosphoribosyltransferase"/>
    <property type="match status" value="1"/>
</dbReference>
<comment type="catalytic activity">
    <reaction evidence="11">
        <text>UMP + diphosphate = 5-phospho-alpha-D-ribose 1-diphosphate + uracil</text>
        <dbReference type="Rhea" id="RHEA:13017"/>
        <dbReference type="ChEBI" id="CHEBI:17568"/>
        <dbReference type="ChEBI" id="CHEBI:33019"/>
        <dbReference type="ChEBI" id="CHEBI:57865"/>
        <dbReference type="ChEBI" id="CHEBI:58017"/>
        <dbReference type="EC" id="2.4.2.9"/>
    </reaction>
</comment>
<evidence type="ECO:0000256" key="4">
    <source>
        <dbReference type="ARBA" id="ARBA00011894"/>
    </source>
</evidence>
<dbReference type="GO" id="GO:0005525">
    <property type="term" value="F:GTP binding"/>
    <property type="evidence" value="ECO:0007669"/>
    <property type="project" value="UniProtKB-KW"/>
</dbReference>
<protein>
    <recommendedName>
        <fullName evidence="13">Uracil phosphoribosyltransferase</fullName>
        <ecNumber evidence="4">2.4.2.9</ecNumber>
    </recommendedName>
    <alternativeName>
        <fullName evidence="10">UMP pyrophosphorylase</fullName>
    </alternativeName>
    <alternativeName>
        <fullName evidence="14">UPRTase</fullName>
    </alternativeName>
</protein>